<evidence type="ECO:0000256" key="5">
    <source>
        <dbReference type="SAM" id="Coils"/>
    </source>
</evidence>
<feature type="domain" description="GRF-type" evidence="7">
    <location>
        <begin position="31"/>
        <end position="77"/>
    </location>
</feature>
<protein>
    <recommendedName>
        <fullName evidence="7">GRF-type domain-containing protein</fullName>
    </recommendedName>
</protein>
<feature type="compositionally biased region" description="Basic and acidic residues" evidence="6">
    <location>
        <begin position="91"/>
        <end position="100"/>
    </location>
</feature>
<evidence type="ECO:0000256" key="2">
    <source>
        <dbReference type="ARBA" id="ARBA00022771"/>
    </source>
</evidence>
<keyword evidence="2 4" id="KW-0863">Zinc-finger</keyword>
<feature type="coiled-coil region" evidence="5">
    <location>
        <begin position="291"/>
        <end position="332"/>
    </location>
</feature>
<proteinExistence type="predicted"/>
<evidence type="ECO:0000256" key="3">
    <source>
        <dbReference type="ARBA" id="ARBA00022833"/>
    </source>
</evidence>
<feature type="region of interest" description="Disordered" evidence="6">
    <location>
        <begin position="154"/>
        <end position="243"/>
    </location>
</feature>
<dbReference type="OrthoDB" id="430051at2759"/>
<feature type="region of interest" description="Disordered" evidence="6">
    <location>
        <begin position="1"/>
        <end position="21"/>
    </location>
</feature>
<organism evidence="8 9">
    <name type="scientific">Sporormia fimetaria CBS 119925</name>
    <dbReference type="NCBI Taxonomy" id="1340428"/>
    <lineage>
        <taxon>Eukaryota</taxon>
        <taxon>Fungi</taxon>
        <taxon>Dikarya</taxon>
        <taxon>Ascomycota</taxon>
        <taxon>Pezizomycotina</taxon>
        <taxon>Dothideomycetes</taxon>
        <taxon>Pleosporomycetidae</taxon>
        <taxon>Pleosporales</taxon>
        <taxon>Sporormiaceae</taxon>
        <taxon>Sporormia</taxon>
    </lineage>
</organism>
<keyword evidence="3" id="KW-0862">Zinc</keyword>
<evidence type="ECO:0000256" key="6">
    <source>
        <dbReference type="SAM" id="MobiDB-lite"/>
    </source>
</evidence>
<dbReference type="EMBL" id="MU006563">
    <property type="protein sequence ID" value="KAF2750919.1"/>
    <property type="molecule type" value="Genomic_DNA"/>
</dbReference>
<reference evidence="8" key="1">
    <citation type="journal article" date="2020" name="Stud. Mycol.">
        <title>101 Dothideomycetes genomes: a test case for predicting lifestyles and emergence of pathogens.</title>
        <authorList>
            <person name="Haridas S."/>
            <person name="Albert R."/>
            <person name="Binder M."/>
            <person name="Bloem J."/>
            <person name="Labutti K."/>
            <person name="Salamov A."/>
            <person name="Andreopoulos B."/>
            <person name="Baker S."/>
            <person name="Barry K."/>
            <person name="Bills G."/>
            <person name="Bluhm B."/>
            <person name="Cannon C."/>
            <person name="Castanera R."/>
            <person name="Culley D."/>
            <person name="Daum C."/>
            <person name="Ezra D."/>
            <person name="Gonzalez J."/>
            <person name="Henrissat B."/>
            <person name="Kuo A."/>
            <person name="Liang C."/>
            <person name="Lipzen A."/>
            <person name="Lutzoni F."/>
            <person name="Magnuson J."/>
            <person name="Mondo S."/>
            <person name="Nolan M."/>
            <person name="Ohm R."/>
            <person name="Pangilinan J."/>
            <person name="Park H.-J."/>
            <person name="Ramirez L."/>
            <person name="Alfaro M."/>
            <person name="Sun H."/>
            <person name="Tritt A."/>
            <person name="Yoshinaga Y."/>
            <person name="Zwiers L.-H."/>
            <person name="Turgeon B."/>
            <person name="Goodwin S."/>
            <person name="Spatafora J."/>
            <person name="Crous P."/>
            <person name="Grigoriev I."/>
        </authorList>
    </citation>
    <scope>NUCLEOTIDE SEQUENCE</scope>
    <source>
        <strain evidence="8">CBS 119925</strain>
    </source>
</reference>
<gene>
    <name evidence="8" type="ORF">M011DRAFT_474405</name>
</gene>
<dbReference type="PROSITE" id="PS51999">
    <property type="entry name" value="ZF_GRF"/>
    <property type="match status" value="1"/>
</dbReference>
<feature type="region of interest" description="Disordered" evidence="6">
    <location>
        <begin position="82"/>
        <end position="142"/>
    </location>
</feature>
<feature type="compositionally biased region" description="Polar residues" evidence="6">
    <location>
        <begin position="200"/>
        <end position="235"/>
    </location>
</feature>
<evidence type="ECO:0000256" key="4">
    <source>
        <dbReference type="PROSITE-ProRule" id="PRU01343"/>
    </source>
</evidence>
<evidence type="ECO:0000313" key="8">
    <source>
        <dbReference type="EMBL" id="KAF2750919.1"/>
    </source>
</evidence>
<sequence>MSYKWRGGRGSARKPQTTRGGGLLINGVWHCDCNPRLPALHLQTKKPGPNTGRWFYTCQGPQDDTTRCNSFLWDSDAKTREERALINNSRSETELADRTPSRPTRTGSPPPPYNTKESDATPTNKRKRPIGEQLDEFGFGLDDSSLDDELRALTEETPSKSKVARNQLFSTPGSRNPGGDSGTFPTPHTASRPVDKQNHSKLGNSLVTPSRNKPTLYSSQSTLPSNDSPAVTPTPSRIRAPGTPHAEDALFEDVFNLLKEEDVHLPPKASTALTQLLGKYVRRAEGVNKSKEVLRLRIKAEEAKNVELSHRSNTLQAELEAAKATIDHLKWERENGEDS</sequence>
<name>A0A6A6VM84_9PLEO</name>
<dbReference type="Proteomes" id="UP000799440">
    <property type="component" value="Unassembled WGS sequence"/>
</dbReference>
<dbReference type="AlphaFoldDB" id="A0A6A6VM84"/>
<evidence type="ECO:0000259" key="7">
    <source>
        <dbReference type="PROSITE" id="PS51999"/>
    </source>
</evidence>
<evidence type="ECO:0000313" key="9">
    <source>
        <dbReference type="Proteomes" id="UP000799440"/>
    </source>
</evidence>
<dbReference type="InterPro" id="IPR010666">
    <property type="entry name" value="Znf_GRF"/>
</dbReference>
<dbReference type="GO" id="GO:0008270">
    <property type="term" value="F:zinc ion binding"/>
    <property type="evidence" value="ECO:0007669"/>
    <property type="project" value="UniProtKB-KW"/>
</dbReference>
<keyword evidence="9" id="KW-1185">Reference proteome</keyword>
<dbReference type="Pfam" id="PF06839">
    <property type="entry name" value="Zn_ribbon_GRF"/>
    <property type="match status" value="1"/>
</dbReference>
<keyword evidence="5" id="KW-0175">Coiled coil</keyword>
<keyword evidence="1" id="KW-0479">Metal-binding</keyword>
<accession>A0A6A6VM84</accession>
<evidence type="ECO:0000256" key="1">
    <source>
        <dbReference type="ARBA" id="ARBA00022723"/>
    </source>
</evidence>